<keyword evidence="7 9" id="KW-1133">Transmembrane helix</keyword>
<dbReference type="PANTHER" id="PTHR21397">
    <property type="entry name" value="CHROMATIN COMPLEXES SUBUNIT BAP18-RELATED"/>
    <property type="match status" value="1"/>
</dbReference>
<dbReference type="AlphaFoldDB" id="A0A914I612"/>
<keyword evidence="6" id="KW-0256">Endoplasmic reticulum</keyword>
<proteinExistence type="inferred from homology"/>
<evidence type="ECO:0000256" key="4">
    <source>
        <dbReference type="ARBA" id="ARBA00022692"/>
    </source>
</evidence>
<feature type="signal peptide" evidence="10">
    <location>
        <begin position="1"/>
        <end position="22"/>
    </location>
</feature>
<organism evidence="11 12">
    <name type="scientific">Globodera rostochiensis</name>
    <name type="common">Golden nematode worm</name>
    <name type="synonym">Heterodera rostochiensis</name>
    <dbReference type="NCBI Taxonomy" id="31243"/>
    <lineage>
        <taxon>Eukaryota</taxon>
        <taxon>Metazoa</taxon>
        <taxon>Ecdysozoa</taxon>
        <taxon>Nematoda</taxon>
        <taxon>Chromadorea</taxon>
        <taxon>Rhabditida</taxon>
        <taxon>Tylenchina</taxon>
        <taxon>Tylenchomorpha</taxon>
        <taxon>Tylenchoidea</taxon>
        <taxon>Heteroderidae</taxon>
        <taxon>Heteroderinae</taxon>
        <taxon>Globodera</taxon>
    </lineage>
</organism>
<evidence type="ECO:0000256" key="10">
    <source>
        <dbReference type="SAM" id="SignalP"/>
    </source>
</evidence>
<keyword evidence="11" id="KW-1185">Reference proteome</keyword>
<comment type="subcellular location">
    <subcellularLocation>
        <location evidence="1">Endoplasmic reticulum membrane</location>
        <topology evidence="1">Single-pass type I membrane protein</topology>
    </subcellularLocation>
</comment>
<dbReference type="GO" id="GO:0072546">
    <property type="term" value="C:EMC complex"/>
    <property type="evidence" value="ECO:0007669"/>
    <property type="project" value="TreeGrafter"/>
</dbReference>
<evidence type="ECO:0000256" key="1">
    <source>
        <dbReference type="ARBA" id="ARBA00004115"/>
    </source>
</evidence>
<evidence type="ECO:0000256" key="9">
    <source>
        <dbReference type="SAM" id="Phobius"/>
    </source>
</evidence>
<evidence type="ECO:0000313" key="11">
    <source>
        <dbReference type="Proteomes" id="UP000887572"/>
    </source>
</evidence>
<feature type="transmembrane region" description="Helical" evidence="9">
    <location>
        <begin position="182"/>
        <end position="201"/>
    </location>
</feature>
<evidence type="ECO:0000256" key="5">
    <source>
        <dbReference type="ARBA" id="ARBA00022729"/>
    </source>
</evidence>
<dbReference type="PANTHER" id="PTHR21397:SF4">
    <property type="entry name" value="ER MEMBRANE PROTEIN COMPLEX SUBUNIT 10"/>
    <property type="match status" value="1"/>
</dbReference>
<keyword evidence="5 10" id="KW-0732">Signal</keyword>
<evidence type="ECO:0000256" key="2">
    <source>
        <dbReference type="ARBA" id="ARBA00007695"/>
    </source>
</evidence>
<name>A0A914I612_GLORO</name>
<sequence length="207" mass="23390">MAAILIMSCSAFLLNVLAIAFAQEWSVDLNYSLGGGDFLSFGNVLVRKNIDGNYTGDFVPSRSLNDILKSLENAAEKPEDTIYKMRSGNAFSSNSLKVFSCSKFGHLIELAIDQNSHRLLSITHYPNPIKNPTGELRIDVRVKQTREISGPDTAFYLHRIEEEKRARQHGATQDNRSFLQKYWMYFVPVILFMVLSNAFTAEQQGQE</sequence>
<accession>A0A914I612</accession>
<keyword evidence="8 9" id="KW-0472">Membrane</keyword>
<protein>
    <recommendedName>
        <fullName evidence="3">ER membrane protein complex subunit 10</fullName>
    </recommendedName>
</protein>
<dbReference type="WBParaSite" id="Gr19_v10_g7834.t1">
    <property type="protein sequence ID" value="Gr19_v10_g7834.t1"/>
    <property type="gene ID" value="Gr19_v10_g7834"/>
</dbReference>
<dbReference type="Pfam" id="PF21203">
    <property type="entry name" value="ECM10"/>
    <property type="match status" value="1"/>
</dbReference>
<evidence type="ECO:0000256" key="3">
    <source>
        <dbReference type="ARBA" id="ARBA00020105"/>
    </source>
</evidence>
<evidence type="ECO:0000256" key="6">
    <source>
        <dbReference type="ARBA" id="ARBA00022824"/>
    </source>
</evidence>
<evidence type="ECO:0000313" key="12">
    <source>
        <dbReference type="WBParaSite" id="Gr19_v10_g7834.t1"/>
    </source>
</evidence>
<comment type="similarity">
    <text evidence="2">Belongs to the EMC10 family.</text>
</comment>
<evidence type="ECO:0000256" key="8">
    <source>
        <dbReference type="ARBA" id="ARBA00023136"/>
    </source>
</evidence>
<reference evidence="12" key="1">
    <citation type="submission" date="2022-11" db="UniProtKB">
        <authorList>
            <consortium name="WormBaseParasite"/>
        </authorList>
    </citation>
    <scope>IDENTIFICATION</scope>
</reference>
<evidence type="ECO:0000256" key="7">
    <source>
        <dbReference type="ARBA" id="ARBA00022989"/>
    </source>
</evidence>
<feature type="chain" id="PRO_5037057079" description="ER membrane protein complex subunit 10" evidence="10">
    <location>
        <begin position="23"/>
        <end position="207"/>
    </location>
</feature>
<keyword evidence="4 9" id="KW-0812">Transmembrane</keyword>
<dbReference type="Proteomes" id="UP000887572">
    <property type="component" value="Unplaced"/>
</dbReference>